<evidence type="ECO:0000256" key="3">
    <source>
        <dbReference type="ARBA" id="ARBA00022679"/>
    </source>
</evidence>
<evidence type="ECO:0000313" key="7">
    <source>
        <dbReference type="EMBL" id="CAD7462834.1"/>
    </source>
</evidence>
<evidence type="ECO:0000256" key="6">
    <source>
        <dbReference type="PROSITE-ProRule" id="PRU00489"/>
    </source>
</evidence>
<comment type="catalytic activity">
    <reaction evidence="5">
        <text>an adenosine in mRNA + S-adenosyl-L-methionine = an N(6)-methyladenosine in mRNA + S-adenosyl-L-homocysteine + H(+)</text>
        <dbReference type="Rhea" id="RHEA:55584"/>
        <dbReference type="Rhea" id="RHEA-COMP:12414"/>
        <dbReference type="Rhea" id="RHEA-COMP:12417"/>
        <dbReference type="ChEBI" id="CHEBI:15378"/>
        <dbReference type="ChEBI" id="CHEBI:57856"/>
        <dbReference type="ChEBI" id="CHEBI:59789"/>
        <dbReference type="ChEBI" id="CHEBI:74411"/>
        <dbReference type="ChEBI" id="CHEBI:74449"/>
        <dbReference type="EC" id="2.1.1.348"/>
    </reaction>
</comment>
<dbReference type="Pfam" id="PF05063">
    <property type="entry name" value="MT-A70"/>
    <property type="match status" value="1"/>
</dbReference>
<gene>
    <name evidence="7" type="ORF">TTEB3V08_LOCUS10724</name>
</gene>
<dbReference type="EC" id="2.1.1.348" evidence="1"/>
<evidence type="ECO:0000256" key="5">
    <source>
        <dbReference type="ARBA" id="ARBA00048957"/>
    </source>
</evidence>
<evidence type="ECO:0000256" key="2">
    <source>
        <dbReference type="ARBA" id="ARBA00022603"/>
    </source>
</evidence>
<comment type="similarity">
    <text evidence="6">Belongs to the MT-A70-like family.</text>
</comment>
<dbReference type="PANTHER" id="PTHR12829:SF7">
    <property type="entry name" value="N6-ADENOSINE-METHYLTRANSFERASE CATALYTIC SUBUNIT"/>
    <property type="match status" value="1"/>
</dbReference>
<sequence>MLLRVNRQPTVPRVLCTTQHKHWTNMHTTHRYSLVIERCLLSDNHFPQSAQVMEFCPHGTKLECSKMRSKVPCKKLHFKKIIQKHTDESLGDCSFLNTCFHMDTCKYVHYEVDGPTVQFPKESFSKIESVEPKTLGRTNQDTTILYPAQWVQCDLRYLDMTVLGKFAVIMADPPWDIHMELPYGTMSDDEMRQLGIPTLQDDGLIFLWVTGRAMELGRDCLKLWGYERVDEIIWVKTNQLQRIIRTGRTGHWLNHGKEHCLVKDGATEEKGRGGHLGYSGKIMRMKVLFWNHQNCSIVFRNEGASSTSSAPKFVLSLCSLACQYQQLRLSIEFNMCPGSCGQPRCLLVFPFDAAGSTVG</sequence>
<keyword evidence="4" id="KW-0949">S-adenosyl-L-methionine</keyword>
<dbReference type="AlphaFoldDB" id="A0A7R9IR10"/>
<reference evidence="7" key="1">
    <citation type="submission" date="2020-11" db="EMBL/GenBank/DDBJ databases">
        <authorList>
            <person name="Tran Van P."/>
        </authorList>
    </citation>
    <scope>NUCLEOTIDE SEQUENCE</scope>
</reference>
<dbReference type="InterPro" id="IPR007757">
    <property type="entry name" value="MT-A70-like"/>
</dbReference>
<dbReference type="PANTHER" id="PTHR12829">
    <property type="entry name" value="N6-ADENOSINE-METHYLTRANSFERASE"/>
    <property type="match status" value="1"/>
</dbReference>
<dbReference type="GO" id="GO:0032259">
    <property type="term" value="P:methylation"/>
    <property type="evidence" value="ECO:0007669"/>
    <property type="project" value="UniProtKB-KW"/>
</dbReference>
<protein>
    <recommendedName>
        <fullName evidence="1">mRNA m(6)A methyltransferase</fullName>
        <ecNumber evidence="1">2.1.1.348</ecNumber>
    </recommendedName>
</protein>
<keyword evidence="2" id="KW-0489">Methyltransferase</keyword>
<evidence type="ECO:0000256" key="1">
    <source>
        <dbReference type="ARBA" id="ARBA00012160"/>
    </source>
</evidence>
<keyword evidence="3" id="KW-0808">Transferase</keyword>
<dbReference type="GO" id="GO:0036396">
    <property type="term" value="C:RNA N6-methyladenosine methyltransferase complex"/>
    <property type="evidence" value="ECO:0007669"/>
    <property type="project" value="TreeGrafter"/>
</dbReference>
<dbReference type="GO" id="GO:0005634">
    <property type="term" value="C:nucleus"/>
    <property type="evidence" value="ECO:0007669"/>
    <property type="project" value="TreeGrafter"/>
</dbReference>
<dbReference type="EMBL" id="OE006721">
    <property type="protein sequence ID" value="CAD7462834.1"/>
    <property type="molecule type" value="Genomic_DNA"/>
</dbReference>
<evidence type="ECO:0000256" key="4">
    <source>
        <dbReference type="ARBA" id="ARBA00022691"/>
    </source>
</evidence>
<dbReference type="PROSITE" id="PS51143">
    <property type="entry name" value="MT_A70"/>
    <property type="match status" value="1"/>
</dbReference>
<name>A0A7R9IR10_9NEOP</name>
<dbReference type="InterPro" id="IPR029063">
    <property type="entry name" value="SAM-dependent_MTases_sf"/>
</dbReference>
<proteinExistence type="inferred from homology"/>
<dbReference type="SUPFAM" id="SSF53335">
    <property type="entry name" value="S-adenosyl-L-methionine-dependent methyltransferases"/>
    <property type="match status" value="1"/>
</dbReference>
<dbReference type="GO" id="GO:0001734">
    <property type="term" value="F:mRNA m(6)A methyltransferase activity"/>
    <property type="evidence" value="ECO:0007669"/>
    <property type="project" value="UniProtKB-EC"/>
</dbReference>
<organism evidence="7">
    <name type="scientific">Timema tahoe</name>
    <dbReference type="NCBI Taxonomy" id="61484"/>
    <lineage>
        <taxon>Eukaryota</taxon>
        <taxon>Metazoa</taxon>
        <taxon>Ecdysozoa</taxon>
        <taxon>Arthropoda</taxon>
        <taxon>Hexapoda</taxon>
        <taxon>Insecta</taxon>
        <taxon>Pterygota</taxon>
        <taxon>Neoptera</taxon>
        <taxon>Polyneoptera</taxon>
        <taxon>Phasmatodea</taxon>
        <taxon>Timematodea</taxon>
        <taxon>Timematoidea</taxon>
        <taxon>Timematidae</taxon>
        <taxon>Timema</taxon>
    </lineage>
</organism>
<accession>A0A7R9IR10</accession>